<dbReference type="PRINTS" id="PR01415">
    <property type="entry name" value="ANKYRIN"/>
</dbReference>
<dbReference type="SMART" id="SM00248">
    <property type="entry name" value="ANK"/>
    <property type="match status" value="2"/>
</dbReference>
<dbReference type="PANTHER" id="PTHR24189">
    <property type="entry name" value="MYOTROPHIN"/>
    <property type="match status" value="1"/>
</dbReference>
<accession>A0ABP1RQ99</accession>
<keyword evidence="2 3" id="KW-0040">ANK repeat</keyword>
<gene>
    <name evidence="5" type="ORF">ODALV1_LOCUS24835</name>
</gene>
<dbReference type="Pfam" id="PF12796">
    <property type="entry name" value="Ank_2"/>
    <property type="match status" value="1"/>
</dbReference>
<dbReference type="PROSITE" id="PS50297">
    <property type="entry name" value="ANK_REP_REGION"/>
    <property type="match status" value="1"/>
</dbReference>
<keyword evidence="1" id="KW-0677">Repeat</keyword>
<sequence length="302" mass="34420">MLNPTNFTQDPSDLIEIRVQNQVQGRPKSDKRCTMTFGMHAAAKKGKVEELKSLLEKGDPWQRDDKNRTPLHYACEYGQQAVAYKMAKVILNCRQVAKATNKTKRKLVDCQDPAGDTALHIAARIGHPDVVDLLLCEGADVDIKNRKDEKQLELIYKTVPSTMTAEYDYSVSCKKGDLIDNDQNLTLDIDFGAICGIPNPKPGPDSDSPLKFHPETKWLYDCLGLSLKKQQVILMHPVVQLFLHLKWKKIRILLWLSILYHIFWLILYTAFNVNLYSFSCPYHNRSSTRHTVTATPFTKSTN</sequence>
<proteinExistence type="predicted"/>
<dbReference type="InterPro" id="IPR002110">
    <property type="entry name" value="Ankyrin_rpt"/>
</dbReference>
<name>A0ABP1RQ99_9HEXA</name>
<dbReference type="PROSITE" id="PS50088">
    <property type="entry name" value="ANK_REPEAT"/>
    <property type="match status" value="1"/>
</dbReference>
<keyword evidence="4" id="KW-0812">Transmembrane</keyword>
<evidence type="ECO:0000256" key="3">
    <source>
        <dbReference type="PROSITE-ProRule" id="PRU00023"/>
    </source>
</evidence>
<dbReference type="PANTHER" id="PTHR24189:SF50">
    <property type="entry name" value="ANKYRIN REPEAT AND SOCS BOX PROTEIN 2"/>
    <property type="match status" value="1"/>
</dbReference>
<evidence type="ECO:0000256" key="2">
    <source>
        <dbReference type="ARBA" id="ARBA00023043"/>
    </source>
</evidence>
<comment type="caution">
    <text evidence="5">The sequence shown here is derived from an EMBL/GenBank/DDBJ whole genome shotgun (WGS) entry which is preliminary data.</text>
</comment>
<dbReference type="SUPFAM" id="SSF48403">
    <property type="entry name" value="Ankyrin repeat"/>
    <property type="match status" value="1"/>
</dbReference>
<evidence type="ECO:0000256" key="4">
    <source>
        <dbReference type="SAM" id="Phobius"/>
    </source>
</evidence>
<keyword evidence="4" id="KW-0472">Membrane</keyword>
<protein>
    <submittedName>
        <fullName evidence="5">Uncharacterized protein</fullName>
    </submittedName>
</protein>
<evidence type="ECO:0000313" key="5">
    <source>
        <dbReference type="EMBL" id="CAL8132940.1"/>
    </source>
</evidence>
<keyword evidence="4" id="KW-1133">Transmembrane helix</keyword>
<keyword evidence="6" id="KW-1185">Reference proteome</keyword>
<feature type="transmembrane region" description="Helical" evidence="4">
    <location>
        <begin position="252"/>
        <end position="271"/>
    </location>
</feature>
<dbReference type="Proteomes" id="UP001642540">
    <property type="component" value="Unassembled WGS sequence"/>
</dbReference>
<reference evidence="5 6" key="1">
    <citation type="submission" date="2024-08" db="EMBL/GenBank/DDBJ databases">
        <authorList>
            <person name="Cucini C."/>
            <person name="Frati F."/>
        </authorList>
    </citation>
    <scope>NUCLEOTIDE SEQUENCE [LARGE SCALE GENOMIC DNA]</scope>
</reference>
<dbReference type="InterPro" id="IPR050745">
    <property type="entry name" value="Multifunctional_regulatory"/>
</dbReference>
<organism evidence="5 6">
    <name type="scientific">Orchesella dallaii</name>
    <dbReference type="NCBI Taxonomy" id="48710"/>
    <lineage>
        <taxon>Eukaryota</taxon>
        <taxon>Metazoa</taxon>
        <taxon>Ecdysozoa</taxon>
        <taxon>Arthropoda</taxon>
        <taxon>Hexapoda</taxon>
        <taxon>Collembola</taxon>
        <taxon>Entomobryomorpha</taxon>
        <taxon>Entomobryoidea</taxon>
        <taxon>Orchesellidae</taxon>
        <taxon>Orchesellinae</taxon>
        <taxon>Orchesella</taxon>
    </lineage>
</organism>
<evidence type="ECO:0000313" key="6">
    <source>
        <dbReference type="Proteomes" id="UP001642540"/>
    </source>
</evidence>
<dbReference type="Gene3D" id="1.25.40.20">
    <property type="entry name" value="Ankyrin repeat-containing domain"/>
    <property type="match status" value="1"/>
</dbReference>
<feature type="repeat" description="ANK" evidence="3">
    <location>
        <begin position="114"/>
        <end position="146"/>
    </location>
</feature>
<dbReference type="InterPro" id="IPR036770">
    <property type="entry name" value="Ankyrin_rpt-contain_sf"/>
</dbReference>
<dbReference type="EMBL" id="CAXLJM020000095">
    <property type="protein sequence ID" value="CAL8132940.1"/>
    <property type="molecule type" value="Genomic_DNA"/>
</dbReference>
<evidence type="ECO:0000256" key="1">
    <source>
        <dbReference type="ARBA" id="ARBA00022737"/>
    </source>
</evidence>